<dbReference type="KEGG" id="dsl:Dacsa_0750"/>
<organism evidence="7 8">
    <name type="scientific">Dactylococcopsis salina (strain PCC 8305)</name>
    <name type="common">Myxobactron salinum</name>
    <dbReference type="NCBI Taxonomy" id="13035"/>
    <lineage>
        <taxon>Bacteria</taxon>
        <taxon>Bacillati</taxon>
        <taxon>Cyanobacteriota</taxon>
        <taxon>Cyanophyceae</taxon>
        <taxon>Nodosilineales</taxon>
        <taxon>Cymatolegaceae</taxon>
        <taxon>Dactylococcopsis</taxon>
    </lineage>
</organism>
<name>K9YRE2_DACS8</name>
<dbReference type="GO" id="GO:0009307">
    <property type="term" value="P:DNA restriction-modification system"/>
    <property type="evidence" value="ECO:0007669"/>
    <property type="project" value="InterPro"/>
</dbReference>
<evidence type="ECO:0000256" key="4">
    <source>
        <dbReference type="ARBA" id="ARBA00022801"/>
    </source>
</evidence>
<dbReference type="REBASE" id="58341">
    <property type="entry name" value="Dsa8305ORF749P"/>
</dbReference>
<reference evidence="7" key="1">
    <citation type="submission" date="2012-04" db="EMBL/GenBank/DDBJ databases">
        <title>Finished genome of Dactylococcopsis salina PCC 8305.</title>
        <authorList>
            <consortium name="US DOE Joint Genome Institute"/>
            <person name="Gugger M."/>
            <person name="Coursin T."/>
            <person name="Rippka R."/>
            <person name="Tandeau De Marsac N."/>
            <person name="Huntemann M."/>
            <person name="Wei C.-L."/>
            <person name="Han J."/>
            <person name="Detter J.C."/>
            <person name="Han C."/>
            <person name="Tapia R."/>
            <person name="Daligault H."/>
            <person name="Chen A."/>
            <person name="Krypides N."/>
            <person name="Mavromatis K."/>
            <person name="Markowitz V."/>
            <person name="Szeto E."/>
            <person name="Ivanova N."/>
            <person name="Ovchinnikova G."/>
            <person name="Pagani I."/>
            <person name="Pati A."/>
            <person name="Goodwin L."/>
            <person name="Peters L."/>
            <person name="Pitluck S."/>
            <person name="Woyke T."/>
            <person name="Kerfeld C."/>
        </authorList>
    </citation>
    <scope>NUCLEOTIDE SEQUENCE [LARGE SCALE GENOMIC DNA]</scope>
    <source>
        <strain evidence="7">PCC 8305</strain>
    </source>
</reference>
<dbReference type="InterPro" id="IPR019045">
    <property type="entry name" value="Restrct_endonuc_II_HinfI"/>
</dbReference>
<dbReference type="eggNOG" id="ENOG502Z9T1">
    <property type="taxonomic scope" value="Bacteria"/>
</dbReference>
<evidence type="ECO:0000256" key="6">
    <source>
        <dbReference type="ARBA" id="ARBA00093790"/>
    </source>
</evidence>
<keyword evidence="2" id="KW-0680">Restriction system</keyword>
<evidence type="ECO:0000256" key="1">
    <source>
        <dbReference type="ARBA" id="ARBA00022722"/>
    </source>
</evidence>
<sequence length="280" mass="32954">MRQISQETYQAIKNFLDQFLEELVQEYKARKLKEFETAKEYLTRSSSQGRLKPFQSAMIPIELLLINEFERGLSTRLGNTFEECARLLALDYHKTAIRQYNLTTQVSRSAYAEAEKQKEYYEHLVTNKSEKISFNQMAKRVVDAGKKNDLETVTLRVDLYVISQDGKEYFFEMKAPKPNKGQCLEVTQRLLRIHAIKQKLPPQINSYYAMSYNPYGSSREDYKWSYARNYMPFDDMVLIGEEFWNLIGGESAFEQLLNIYREVGEEKRKYLIEALAFHSP</sequence>
<dbReference type="EMBL" id="CP003944">
    <property type="protein sequence ID" value="AFZ49506.1"/>
    <property type="molecule type" value="Genomic_DNA"/>
</dbReference>
<evidence type="ECO:0000256" key="5">
    <source>
        <dbReference type="ARBA" id="ARBA00093760"/>
    </source>
</evidence>
<keyword evidence="4" id="KW-0378">Hydrolase</keyword>
<evidence type="ECO:0000313" key="8">
    <source>
        <dbReference type="Proteomes" id="UP000010482"/>
    </source>
</evidence>
<dbReference type="Pfam" id="PF09520">
    <property type="entry name" value="RE_TdeIII"/>
    <property type="match status" value="1"/>
</dbReference>
<dbReference type="GO" id="GO:0009036">
    <property type="term" value="F:type II site-specific deoxyribonuclease activity"/>
    <property type="evidence" value="ECO:0007669"/>
    <property type="project" value="InterPro"/>
</dbReference>
<keyword evidence="1" id="KW-0540">Nuclease</keyword>
<dbReference type="OrthoDB" id="451919at2"/>
<dbReference type="GO" id="GO:0003677">
    <property type="term" value="F:DNA binding"/>
    <property type="evidence" value="ECO:0007669"/>
    <property type="project" value="InterPro"/>
</dbReference>
<dbReference type="PATRIC" id="fig|13035.3.peg.834"/>
<dbReference type="RefSeq" id="WP_015228518.1">
    <property type="nucleotide sequence ID" value="NC_019780.1"/>
</dbReference>
<dbReference type="HOGENOM" id="CLU_086963_0_0_3"/>
<gene>
    <name evidence="7" type="ORF">Dacsa_0750</name>
</gene>
<evidence type="ECO:0000313" key="7">
    <source>
        <dbReference type="EMBL" id="AFZ49506.1"/>
    </source>
</evidence>
<keyword evidence="8" id="KW-1185">Reference proteome</keyword>
<accession>K9YRE2</accession>
<keyword evidence="3 7" id="KW-0255">Endonuclease</keyword>
<protein>
    <recommendedName>
        <fullName evidence="6">type II site-specific deoxyribonuclease</fullName>
        <ecNumber evidence="6">3.1.21.4</ecNumber>
    </recommendedName>
</protein>
<dbReference type="STRING" id="13035.Dacsa_0750"/>
<dbReference type="Proteomes" id="UP000010482">
    <property type="component" value="Chromosome"/>
</dbReference>
<comment type="catalytic activity">
    <reaction evidence="5">
        <text>Endonucleolytic cleavage of DNA to give specific double-stranded fragments with terminal 5'-phosphates.</text>
        <dbReference type="EC" id="3.1.21.4"/>
    </reaction>
</comment>
<evidence type="ECO:0000256" key="3">
    <source>
        <dbReference type="ARBA" id="ARBA00022759"/>
    </source>
</evidence>
<evidence type="ECO:0000256" key="2">
    <source>
        <dbReference type="ARBA" id="ARBA00022747"/>
    </source>
</evidence>
<proteinExistence type="predicted"/>
<dbReference type="EC" id="3.1.21.4" evidence="6"/>
<dbReference type="AlphaFoldDB" id="K9YRE2"/>